<proteinExistence type="inferred from homology"/>
<feature type="repeat" description="WD" evidence="8">
    <location>
        <begin position="137"/>
        <end position="179"/>
    </location>
</feature>
<evidence type="ECO:0000256" key="11">
    <source>
        <dbReference type="SAM" id="MobiDB-lite"/>
    </source>
</evidence>
<dbReference type="STRING" id="559307.C5DS49"/>
<evidence type="ECO:0000256" key="1">
    <source>
        <dbReference type="ARBA" id="ARBA00009482"/>
    </source>
</evidence>
<keyword evidence="5 10" id="KW-0175">Coiled coil</keyword>
<keyword evidence="2" id="KW-0597">Phosphoprotein</keyword>
<dbReference type="FunCoup" id="C5DS49">
    <property type="interactions" value="374"/>
</dbReference>
<dbReference type="HOGENOM" id="CLU_026859_3_2_1"/>
<dbReference type="InParanoid" id="C5DS49"/>
<dbReference type="InterPro" id="IPR001680">
    <property type="entry name" value="WD40_rpt"/>
</dbReference>
<sequence>MSGKFVRASKYRHVYGQPPKKELWYENVKVTLNAWDSNLIKTNGKFISVNWNTSAGGSFGIIPVEEHGKVPDVVPLFRGHTAQVLDTDFDPFDDYRIASSSDDAKIGIFEIPKDYTFLHRETDEEGEARDVHPVKMLSGHGRKVGHILFNPVVKDVLASSSLDRTIKIWNIETGKDEITLTHPEMVTSMSFSYDGNYLATVARDRKLRVWDIRAQKIVSECKAHEGAKSQRVVWLGNSNRLATSGFSRLSERQVALWDSFELEKGPLGKFYTVDQAPGVLMPFYDDANRILFLVGKGDGNIRYYELQDDQLYELSEYLSTDPQRGFAVAPKRKLNLKDNEIMKCFKTVVDSCIEPISFYVPRRSEAFQHDIYPDAPSDKPALTAEEWFGGKSVEGPLLINLKDLYEGSELELRPAKKEEPKPKEAPKKEEPKKEEPKKEEPKKEEPKKEEPKKEEPKKEEPKKEEPKKEEPKKEEPKKEEPKKEEPKKEEPKKEEPKQEASNGNNALNKETTVDKLLEKSSALDALNDAEDPSKDTSSWDDEEEEPKAPETDTKTEQKEPEIKGDVKQPKSSKKKTKEQSKEQPKKEEPKKEQPKKEEPKKEEPKKEEPKKEEPKKEESSKEKHEAKPATRPLKLEQTAEKLSTLVYNLEGIVEKLTKANIEKNERLELLETKIEHLLSKEESR</sequence>
<dbReference type="PROSITE" id="PS50082">
    <property type="entry name" value="WD_REPEATS_2"/>
    <property type="match status" value="2"/>
</dbReference>
<feature type="compositionally biased region" description="Basic and acidic residues" evidence="11">
    <location>
        <begin position="546"/>
        <end position="568"/>
    </location>
</feature>
<dbReference type="SMART" id="SM00320">
    <property type="entry name" value="WD40"/>
    <property type="match status" value="4"/>
</dbReference>
<dbReference type="InterPro" id="IPR019775">
    <property type="entry name" value="WD40_repeat_CS"/>
</dbReference>
<dbReference type="Pfam" id="PF08953">
    <property type="entry name" value="DUF1899"/>
    <property type="match status" value="1"/>
</dbReference>
<feature type="compositionally biased region" description="Basic and acidic residues" evidence="11">
    <location>
        <begin position="577"/>
        <end position="638"/>
    </location>
</feature>
<accession>C5DS49</accession>
<protein>
    <recommendedName>
        <fullName evidence="9">Coronin</fullName>
    </recommendedName>
</protein>
<dbReference type="SMART" id="SM01167">
    <property type="entry name" value="DUF1900"/>
    <property type="match status" value="1"/>
</dbReference>
<dbReference type="Gene3D" id="2.130.10.10">
    <property type="entry name" value="YVTN repeat-like/Quinoprotein amine dehydrogenase"/>
    <property type="match status" value="1"/>
</dbReference>
<feature type="region of interest" description="Disordered" evidence="11">
    <location>
        <begin position="412"/>
        <end position="638"/>
    </location>
</feature>
<evidence type="ECO:0000256" key="3">
    <source>
        <dbReference type="ARBA" id="ARBA00022574"/>
    </source>
</evidence>
<organism evidence="13 14">
    <name type="scientific">Zygosaccharomyces rouxii (strain ATCC 2623 / CBS 732 / NBRC 1130 / NCYC 568 / NRRL Y-229)</name>
    <dbReference type="NCBI Taxonomy" id="559307"/>
    <lineage>
        <taxon>Eukaryota</taxon>
        <taxon>Fungi</taxon>
        <taxon>Dikarya</taxon>
        <taxon>Ascomycota</taxon>
        <taxon>Saccharomycotina</taxon>
        <taxon>Saccharomycetes</taxon>
        <taxon>Saccharomycetales</taxon>
        <taxon>Saccharomycetaceae</taxon>
        <taxon>Zygosaccharomyces</taxon>
    </lineage>
</organism>
<feature type="domain" description="DUF1899" evidence="12">
    <location>
        <begin position="4"/>
        <end position="68"/>
    </location>
</feature>
<feature type="coiled-coil region" evidence="10">
    <location>
        <begin position="653"/>
        <end position="680"/>
    </location>
</feature>
<dbReference type="InterPro" id="IPR015943">
    <property type="entry name" value="WD40/YVTN_repeat-like_dom_sf"/>
</dbReference>
<dbReference type="PANTHER" id="PTHR10856">
    <property type="entry name" value="CORONIN"/>
    <property type="match status" value="1"/>
</dbReference>
<gene>
    <name evidence="13" type="ordered locus">ZYRO0B13838g</name>
</gene>
<name>C5DS49_ZYGRC</name>
<evidence type="ECO:0000256" key="5">
    <source>
        <dbReference type="ARBA" id="ARBA00023054"/>
    </source>
</evidence>
<dbReference type="FunFam" id="2.130.10.10:FF:000197">
    <property type="entry name" value="Coronin"/>
    <property type="match status" value="1"/>
</dbReference>
<evidence type="ECO:0000313" key="14">
    <source>
        <dbReference type="Proteomes" id="UP000008536"/>
    </source>
</evidence>
<reference evidence="13 14" key="1">
    <citation type="journal article" date="2009" name="Genome Res.">
        <title>Comparative genomics of protoploid Saccharomycetaceae.</title>
        <authorList>
            <consortium name="The Genolevures Consortium"/>
            <person name="Souciet J.-L."/>
            <person name="Dujon B."/>
            <person name="Gaillardin C."/>
            <person name="Johnston M."/>
            <person name="Baret P.V."/>
            <person name="Cliften P."/>
            <person name="Sherman D.J."/>
            <person name="Weissenbach J."/>
            <person name="Westhof E."/>
            <person name="Wincker P."/>
            <person name="Jubin C."/>
            <person name="Poulain J."/>
            <person name="Barbe V."/>
            <person name="Segurens B."/>
            <person name="Artiguenave F."/>
            <person name="Anthouard V."/>
            <person name="Vacherie B."/>
            <person name="Val M.-E."/>
            <person name="Fulton R.S."/>
            <person name="Minx P."/>
            <person name="Wilson R."/>
            <person name="Durrens P."/>
            <person name="Jean G."/>
            <person name="Marck C."/>
            <person name="Martin T."/>
            <person name="Nikolski M."/>
            <person name="Rolland T."/>
            <person name="Seret M.-L."/>
            <person name="Casaregola S."/>
            <person name="Despons L."/>
            <person name="Fairhead C."/>
            <person name="Fischer G."/>
            <person name="Lafontaine I."/>
            <person name="Leh V."/>
            <person name="Lemaire M."/>
            <person name="de Montigny J."/>
            <person name="Neuveglise C."/>
            <person name="Thierry A."/>
            <person name="Blanc-Lenfle I."/>
            <person name="Bleykasten C."/>
            <person name="Diffels J."/>
            <person name="Fritsch E."/>
            <person name="Frangeul L."/>
            <person name="Goeffon A."/>
            <person name="Jauniaux N."/>
            <person name="Kachouri-Lafond R."/>
            <person name="Payen C."/>
            <person name="Potier S."/>
            <person name="Pribylova L."/>
            <person name="Ozanne C."/>
            <person name="Richard G.-F."/>
            <person name="Sacerdot C."/>
            <person name="Straub M.-L."/>
            <person name="Talla E."/>
        </authorList>
    </citation>
    <scope>NUCLEOTIDE SEQUENCE [LARGE SCALE GENOMIC DNA]</scope>
    <source>
        <strain evidence="13 14">ATCC 2623 / CBS 732 / BCRC 21506 / NBRC 1130 / NCYC 568 / NRRL Y-229</strain>
    </source>
</reference>
<evidence type="ECO:0000256" key="7">
    <source>
        <dbReference type="ARBA" id="ARBA00062568"/>
    </source>
</evidence>
<dbReference type="PANTHER" id="PTHR10856:SF0">
    <property type="entry name" value="CORONIN"/>
    <property type="match status" value="1"/>
</dbReference>
<evidence type="ECO:0000313" key="13">
    <source>
        <dbReference type="EMBL" id="CAR26610.1"/>
    </source>
</evidence>
<dbReference type="GO" id="GO:0007015">
    <property type="term" value="P:actin filament organization"/>
    <property type="evidence" value="ECO:0007669"/>
    <property type="project" value="TreeGrafter"/>
</dbReference>
<comment type="subunit">
    <text evidence="7">Binds to F-actin.</text>
</comment>
<keyword evidence="6" id="KW-0009">Actin-binding</keyword>
<dbReference type="PROSITE" id="PS50294">
    <property type="entry name" value="WD_REPEATS_REGION"/>
    <property type="match status" value="2"/>
</dbReference>
<keyword evidence="4 9" id="KW-0677">Repeat</keyword>
<feature type="compositionally biased region" description="Polar residues" evidence="11">
    <location>
        <begin position="499"/>
        <end position="510"/>
    </location>
</feature>
<dbReference type="AlphaFoldDB" id="C5DS49"/>
<evidence type="ECO:0000256" key="2">
    <source>
        <dbReference type="ARBA" id="ARBA00022553"/>
    </source>
</evidence>
<dbReference type="SMART" id="SM01166">
    <property type="entry name" value="DUF1899"/>
    <property type="match status" value="1"/>
</dbReference>
<dbReference type="InterPro" id="IPR015048">
    <property type="entry name" value="DUF1899"/>
</dbReference>
<dbReference type="Pfam" id="PF16300">
    <property type="entry name" value="WD40_4"/>
    <property type="match status" value="1"/>
</dbReference>
<evidence type="ECO:0000256" key="9">
    <source>
        <dbReference type="RuleBase" id="RU280818"/>
    </source>
</evidence>
<evidence type="ECO:0000259" key="12">
    <source>
        <dbReference type="SMART" id="SM01166"/>
    </source>
</evidence>
<dbReference type="PROSITE" id="PS00678">
    <property type="entry name" value="WD_REPEATS_1"/>
    <property type="match status" value="2"/>
</dbReference>
<dbReference type="SUPFAM" id="SSF50978">
    <property type="entry name" value="WD40 repeat-like"/>
    <property type="match status" value="1"/>
</dbReference>
<dbReference type="EMBL" id="CU928174">
    <property type="protein sequence ID" value="CAR26610.1"/>
    <property type="molecule type" value="Genomic_DNA"/>
</dbReference>
<evidence type="ECO:0000256" key="6">
    <source>
        <dbReference type="ARBA" id="ARBA00023203"/>
    </source>
</evidence>
<dbReference type="GO" id="GO:0051015">
    <property type="term" value="F:actin filament binding"/>
    <property type="evidence" value="ECO:0007669"/>
    <property type="project" value="TreeGrafter"/>
</dbReference>
<dbReference type="Pfam" id="PF00400">
    <property type="entry name" value="WD40"/>
    <property type="match status" value="3"/>
</dbReference>
<feature type="repeat" description="WD" evidence="8">
    <location>
        <begin position="179"/>
        <end position="220"/>
    </location>
</feature>
<keyword evidence="14" id="KW-1185">Reference proteome</keyword>
<dbReference type="Proteomes" id="UP000008536">
    <property type="component" value="Chromosome B"/>
</dbReference>
<dbReference type="KEGG" id="zro:ZYRO0B13838g"/>
<evidence type="ECO:0000256" key="10">
    <source>
        <dbReference type="SAM" id="Coils"/>
    </source>
</evidence>
<feature type="compositionally biased region" description="Basic and acidic residues" evidence="11">
    <location>
        <begin position="412"/>
        <end position="498"/>
    </location>
</feature>
<keyword evidence="3 8" id="KW-0853">WD repeat</keyword>
<dbReference type="GO" id="GO:0030479">
    <property type="term" value="C:actin cortical patch"/>
    <property type="evidence" value="ECO:0007669"/>
    <property type="project" value="UniProtKB-ARBA"/>
</dbReference>
<dbReference type="InterPro" id="IPR015505">
    <property type="entry name" value="Coronin"/>
</dbReference>
<evidence type="ECO:0000256" key="8">
    <source>
        <dbReference type="PROSITE-ProRule" id="PRU00221"/>
    </source>
</evidence>
<evidence type="ECO:0000256" key="4">
    <source>
        <dbReference type="ARBA" id="ARBA00022737"/>
    </source>
</evidence>
<comment type="similarity">
    <text evidence="1 9">Belongs to the WD repeat coronin family.</text>
</comment>
<dbReference type="InterPro" id="IPR036322">
    <property type="entry name" value="WD40_repeat_dom_sf"/>
</dbReference>